<dbReference type="InterPro" id="IPR005122">
    <property type="entry name" value="Uracil-DNA_glycosylase-like"/>
</dbReference>
<dbReference type="Pfam" id="PF03167">
    <property type="entry name" value="UDG"/>
    <property type="match status" value="1"/>
</dbReference>
<keyword evidence="8" id="KW-0378">Hydrolase</keyword>
<dbReference type="NCBIfam" id="TIGR00758">
    <property type="entry name" value="UDG_fam4"/>
    <property type="match status" value="1"/>
</dbReference>
<evidence type="ECO:0000259" key="12">
    <source>
        <dbReference type="SMART" id="SM00986"/>
    </source>
</evidence>
<dbReference type="Proteomes" id="UP000010802">
    <property type="component" value="Chromosome"/>
</dbReference>
<dbReference type="EMBL" id="HF563609">
    <property type="protein sequence ID" value="CCP26170.1"/>
    <property type="molecule type" value="Genomic_DNA"/>
</dbReference>
<reference evidence="14" key="1">
    <citation type="journal article" date="2013" name="Genome Announc.">
        <title>First genome sequence of a syntrophic acetate-oxidizing bacterium, Tepidanaerobacter acetatoxydans strain Re1.</title>
        <authorList>
            <person name="Manzoor S."/>
            <person name="Bongcam-Rudloff E."/>
            <person name="Schnurer A."/>
            <person name="Muller B."/>
        </authorList>
    </citation>
    <scope>NUCLEOTIDE SEQUENCE [LARGE SCALE GENOMIC DNA]</scope>
    <source>
        <strain evidence="14">Re1</strain>
    </source>
</reference>
<evidence type="ECO:0000256" key="11">
    <source>
        <dbReference type="ARBA" id="ARBA00023204"/>
    </source>
</evidence>
<evidence type="ECO:0000313" key="13">
    <source>
        <dbReference type="EMBL" id="CCP26170.1"/>
    </source>
</evidence>
<dbReference type="PANTHER" id="PTHR33693:SF1">
    <property type="entry name" value="TYPE-4 URACIL-DNA GLYCOSYLASE"/>
    <property type="match status" value="1"/>
</dbReference>
<feature type="domain" description="Uracil-DNA glycosylase-like" evidence="12">
    <location>
        <begin position="86"/>
        <end position="236"/>
    </location>
</feature>
<keyword evidence="7" id="KW-0227">DNA damage</keyword>
<dbReference type="AlphaFoldDB" id="F4LUD4"/>
<evidence type="ECO:0000313" key="14">
    <source>
        <dbReference type="Proteomes" id="UP000010802"/>
    </source>
</evidence>
<dbReference type="GO" id="GO:0051539">
    <property type="term" value="F:4 iron, 4 sulfur cluster binding"/>
    <property type="evidence" value="ECO:0007669"/>
    <property type="project" value="UniProtKB-KW"/>
</dbReference>
<dbReference type="PANTHER" id="PTHR33693">
    <property type="entry name" value="TYPE-5 URACIL-DNA GLYCOSYLASE"/>
    <property type="match status" value="1"/>
</dbReference>
<keyword evidence="5" id="KW-0004">4Fe-4S</keyword>
<name>F4LUD4_TEPAE</name>
<evidence type="ECO:0000256" key="7">
    <source>
        <dbReference type="ARBA" id="ARBA00022763"/>
    </source>
</evidence>
<comment type="catalytic activity">
    <reaction evidence="1">
        <text>Hydrolyzes single-stranded DNA or mismatched double-stranded DNA and polynucleotides, releasing free uracil.</text>
        <dbReference type="EC" id="3.2.2.27"/>
    </reaction>
</comment>
<evidence type="ECO:0000256" key="6">
    <source>
        <dbReference type="ARBA" id="ARBA00022723"/>
    </source>
</evidence>
<dbReference type="PATRIC" id="fig|1209989.3.peg.1609"/>
<evidence type="ECO:0000256" key="1">
    <source>
        <dbReference type="ARBA" id="ARBA00001400"/>
    </source>
</evidence>
<evidence type="ECO:0000256" key="2">
    <source>
        <dbReference type="ARBA" id="ARBA00006521"/>
    </source>
</evidence>
<dbReference type="OrthoDB" id="5290748at2"/>
<dbReference type="SMART" id="SM00987">
    <property type="entry name" value="UreE_C"/>
    <property type="match status" value="1"/>
</dbReference>
<dbReference type="RefSeq" id="WP_013778387.1">
    <property type="nucleotide sequence ID" value="NC_015519.1"/>
</dbReference>
<organism evidence="13 14">
    <name type="scientific">Tepidanaerobacter acetatoxydans (strain DSM 21804 / JCM 16047 / Re1)</name>
    <dbReference type="NCBI Taxonomy" id="1209989"/>
    <lineage>
        <taxon>Bacteria</taxon>
        <taxon>Bacillati</taxon>
        <taxon>Bacillota</taxon>
        <taxon>Clostridia</taxon>
        <taxon>Thermosediminibacterales</taxon>
        <taxon>Tepidanaerobacteraceae</taxon>
        <taxon>Tepidanaerobacter</taxon>
    </lineage>
</organism>
<dbReference type="InterPro" id="IPR051536">
    <property type="entry name" value="UDG_Type-4/5"/>
</dbReference>
<evidence type="ECO:0000256" key="5">
    <source>
        <dbReference type="ARBA" id="ARBA00022485"/>
    </source>
</evidence>
<evidence type="ECO:0000256" key="8">
    <source>
        <dbReference type="ARBA" id="ARBA00022801"/>
    </source>
</evidence>
<dbReference type="GO" id="GO:0006281">
    <property type="term" value="P:DNA repair"/>
    <property type="evidence" value="ECO:0007669"/>
    <property type="project" value="UniProtKB-KW"/>
</dbReference>
<gene>
    <name evidence="13" type="ordered locus">TEPIRE1_1430</name>
</gene>
<dbReference type="InterPro" id="IPR005273">
    <property type="entry name" value="Ura-DNA_glyco_family4"/>
</dbReference>
<proteinExistence type="inferred from homology"/>
<dbReference type="eggNOG" id="COG1573">
    <property type="taxonomic scope" value="Bacteria"/>
</dbReference>
<dbReference type="CDD" id="cd10030">
    <property type="entry name" value="UDG-F4_TTUDGA_SPO1dp_like"/>
    <property type="match status" value="1"/>
</dbReference>
<keyword evidence="11" id="KW-0234">DNA repair</keyword>
<dbReference type="SUPFAM" id="SSF52141">
    <property type="entry name" value="Uracil-DNA glycosylase-like"/>
    <property type="match status" value="1"/>
</dbReference>
<evidence type="ECO:0000256" key="9">
    <source>
        <dbReference type="ARBA" id="ARBA00023004"/>
    </source>
</evidence>
<keyword evidence="14" id="KW-1185">Reference proteome</keyword>
<dbReference type="KEGG" id="tep:TepRe1_1318"/>
<dbReference type="GO" id="GO:0046872">
    <property type="term" value="F:metal ion binding"/>
    <property type="evidence" value="ECO:0007669"/>
    <property type="project" value="UniProtKB-KW"/>
</dbReference>
<accession>L0RYU7</accession>
<dbReference type="SMART" id="SM00986">
    <property type="entry name" value="UDG"/>
    <property type="match status" value="1"/>
</dbReference>
<protein>
    <recommendedName>
        <fullName evidence="4">Type-4 uracil-DNA glycosylase</fullName>
        <ecNumber evidence="3">3.2.2.27</ecNumber>
    </recommendedName>
</protein>
<evidence type="ECO:0000256" key="10">
    <source>
        <dbReference type="ARBA" id="ARBA00023014"/>
    </source>
</evidence>
<evidence type="ECO:0000256" key="4">
    <source>
        <dbReference type="ARBA" id="ARBA00019403"/>
    </source>
</evidence>
<accession>F4LUD4</accession>
<dbReference type="HOGENOM" id="CLU_044815_1_3_9"/>
<comment type="similarity">
    <text evidence="2">Belongs to the uracil-DNA glycosylase (UDG) superfamily. Type 4 (UDGa) family.</text>
</comment>
<sequence>MLESKIKESFTTVEISLPDIIKLLLDLKDEFNIQNSDVDTIVKAVKLDNEKSKKQRDYLYNRIKEHINTCQSCLLYAQENHTHKVAGEGALNSPLVLIGEGPGFDEDKQGRPFVGRAGQLLTTILNKMDIRREKVYITNVIKCRPPQNRTPLQKEIKACSKNLELELSLIQPKVIIALGAVPLNYFKSGSSIMRERGQWINSRDYWIMPTFHPAYILRQHGKTLNKVKWLVWQDFNEAVAKAKEMCPEYDFSS</sequence>
<dbReference type="InterPro" id="IPR036895">
    <property type="entry name" value="Uracil-DNA_glycosylase-like_sf"/>
</dbReference>
<dbReference type="GO" id="GO:0004844">
    <property type="term" value="F:uracil DNA N-glycosylase activity"/>
    <property type="evidence" value="ECO:0007669"/>
    <property type="project" value="UniProtKB-EC"/>
</dbReference>
<dbReference type="Gene3D" id="3.40.470.10">
    <property type="entry name" value="Uracil-DNA glycosylase-like domain"/>
    <property type="match status" value="1"/>
</dbReference>
<dbReference type="EC" id="3.2.2.27" evidence="3"/>
<evidence type="ECO:0000256" key="3">
    <source>
        <dbReference type="ARBA" id="ARBA00012030"/>
    </source>
</evidence>
<dbReference type="KEGG" id="tae:TepiRe1_1430"/>
<keyword evidence="9" id="KW-0408">Iron</keyword>
<dbReference type="STRING" id="1209989.TepRe1_1318"/>
<keyword evidence="10" id="KW-0411">Iron-sulfur</keyword>
<keyword evidence="6" id="KW-0479">Metal-binding</keyword>